<dbReference type="Proteomes" id="UP000198546">
    <property type="component" value="Chromosome i"/>
</dbReference>
<accession>A0A1G7BMR3</accession>
<dbReference type="OrthoDB" id="3295542at2"/>
<name>A0A1G7BMR3_9ACTN</name>
<dbReference type="AlphaFoldDB" id="A0A1G7BMR3"/>
<feature type="compositionally biased region" description="Pro residues" evidence="1">
    <location>
        <begin position="27"/>
        <end position="39"/>
    </location>
</feature>
<evidence type="ECO:0000256" key="2">
    <source>
        <dbReference type="SAM" id="Phobius"/>
    </source>
</evidence>
<gene>
    <name evidence="3" type="ORF">SAMN04489747_3010</name>
</gene>
<keyword evidence="2" id="KW-1133">Transmembrane helix</keyword>
<dbReference type="EMBL" id="LT629688">
    <property type="protein sequence ID" value="SDE28359.1"/>
    <property type="molecule type" value="Genomic_DNA"/>
</dbReference>
<feature type="region of interest" description="Disordered" evidence="1">
    <location>
        <begin position="1"/>
        <end position="45"/>
    </location>
</feature>
<reference evidence="3 4" key="1">
    <citation type="submission" date="2016-10" db="EMBL/GenBank/DDBJ databases">
        <authorList>
            <person name="de Groot N.N."/>
        </authorList>
    </citation>
    <scope>NUCLEOTIDE SEQUENCE [LARGE SCALE GENOMIC DNA]</scope>
    <source>
        <strain evidence="3 4">MON 2.2</strain>
    </source>
</reference>
<dbReference type="InterPro" id="IPR019099">
    <property type="entry name" value="Uncharacterised_PGPGW_TM"/>
</dbReference>
<dbReference type="RefSeq" id="WP_157677156.1">
    <property type="nucleotide sequence ID" value="NZ_LT629688.1"/>
</dbReference>
<proteinExistence type="predicted"/>
<feature type="transmembrane region" description="Helical" evidence="2">
    <location>
        <begin position="116"/>
        <end position="135"/>
    </location>
</feature>
<keyword evidence="2" id="KW-0812">Transmembrane</keyword>
<protein>
    <submittedName>
        <fullName evidence="3">TIGR02611 family protein</fullName>
    </submittedName>
</protein>
<keyword evidence="4" id="KW-1185">Reference proteome</keyword>
<feature type="transmembrane region" description="Helical" evidence="2">
    <location>
        <begin position="89"/>
        <end position="110"/>
    </location>
</feature>
<feature type="transmembrane region" description="Helical" evidence="2">
    <location>
        <begin position="156"/>
        <end position="178"/>
    </location>
</feature>
<feature type="compositionally biased region" description="Basic and acidic residues" evidence="1">
    <location>
        <begin position="1"/>
        <end position="12"/>
    </location>
</feature>
<evidence type="ECO:0000313" key="4">
    <source>
        <dbReference type="Proteomes" id="UP000198546"/>
    </source>
</evidence>
<evidence type="ECO:0000256" key="1">
    <source>
        <dbReference type="SAM" id="MobiDB-lite"/>
    </source>
</evidence>
<sequence length="206" mass="22610">MQPGVEHPRRAGVDQQTSPGRTGSPSSPEPPPAPQPPPRDVARAITGPGEADAARAFVLDPEVEDALDEQRHDRWAWRRRLRERRHTRITLRVVVGLLGTLLILAGVVTGPLPGPGGIPLVLLGLAVWASEFRWARRLMRRFREVVRWVGGWPRRRKVVVGAVALVVGWTALYGGLWLNGIPTWLPDVVAGPLDRVPGLSPAGHER</sequence>
<dbReference type="STRING" id="675864.SAMN04489747_3010"/>
<keyword evidence="2" id="KW-0472">Membrane</keyword>
<feature type="compositionally biased region" description="Low complexity" evidence="1">
    <location>
        <begin position="16"/>
        <end position="26"/>
    </location>
</feature>
<dbReference type="Pfam" id="PF09656">
    <property type="entry name" value="PGPGW"/>
    <property type="match status" value="1"/>
</dbReference>
<organism evidence="3 4">
    <name type="scientific">Auraticoccus monumenti</name>
    <dbReference type="NCBI Taxonomy" id="675864"/>
    <lineage>
        <taxon>Bacteria</taxon>
        <taxon>Bacillati</taxon>
        <taxon>Actinomycetota</taxon>
        <taxon>Actinomycetes</taxon>
        <taxon>Propionibacteriales</taxon>
        <taxon>Propionibacteriaceae</taxon>
        <taxon>Auraticoccus</taxon>
    </lineage>
</organism>
<evidence type="ECO:0000313" key="3">
    <source>
        <dbReference type="EMBL" id="SDE28359.1"/>
    </source>
</evidence>